<feature type="non-terminal residue" evidence="1">
    <location>
        <position position="51"/>
    </location>
</feature>
<dbReference type="Proteomes" id="UP000001555">
    <property type="component" value="Unassembled WGS sequence"/>
</dbReference>
<proteinExistence type="predicted"/>
<reference evidence="1 3" key="1">
    <citation type="submission" date="2008-03" db="EMBL/GenBank/DDBJ databases">
        <title>Annotation of Ixodes scapularis.</title>
        <authorList>
            <consortium name="Ixodes scapularis Genome Project Consortium"/>
            <person name="Caler E."/>
            <person name="Hannick L.I."/>
            <person name="Bidwell S."/>
            <person name="Joardar V."/>
            <person name="Thiagarajan M."/>
            <person name="Amedeo P."/>
            <person name="Galinsky K.J."/>
            <person name="Schobel S."/>
            <person name="Inman J."/>
            <person name="Hostetler J."/>
            <person name="Miller J."/>
            <person name="Hammond M."/>
            <person name="Megy K."/>
            <person name="Lawson D."/>
            <person name="Kodira C."/>
            <person name="Sutton G."/>
            <person name="Meyer J."/>
            <person name="Hill C.A."/>
            <person name="Birren B."/>
            <person name="Nene V."/>
            <person name="Collins F."/>
            <person name="Alarcon-Chaidez F."/>
            <person name="Wikel S."/>
            <person name="Strausberg R."/>
        </authorList>
    </citation>
    <scope>NUCLEOTIDE SEQUENCE [LARGE SCALE GENOMIC DNA]</scope>
    <source>
        <strain evidence="3">Wikel</strain>
        <strain evidence="1">Wikel colony</strain>
    </source>
</reference>
<organism>
    <name type="scientific">Ixodes scapularis</name>
    <name type="common">Black-legged tick</name>
    <name type="synonym">Deer tick</name>
    <dbReference type="NCBI Taxonomy" id="6945"/>
    <lineage>
        <taxon>Eukaryota</taxon>
        <taxon>Metazoa</taxon>
        <taxon>Ecdysozoa</taxon>
        <taxon>Arthropoda</taxon>
        <taxon>Chelicerata</taxon>
        <taxon>Arachnida</taxon>
        <taxon>Acari</taxon>
        <taxon>Parasitiformes</taxon>
        <taxon>Ixodida</taxon>
        <taxon>Ixodoidea</taxon>
        <taxon>Ixodidae</taxon>
        <taxon>Ixodinae</taxon>
        <taxon>Ixodes</taxon>
    </lineage>
</organism>
<feature type="non-terminal residue" evidence="1">
    <location>
        <position position="1"/>
    </location>
</feature>
<reference evidence="2" key="2">
    <citation type="submission" date="2020-05" db="UniProtKB">
        <authorList>
            <consortium name="EnsemblMetazoa"/>
        </authorList>
    </citation>
    <scope>IDENTIFICATION</scope>
    <source>
        <strain evidence="2">wikel</strain>
    </source>
</reference>
<dbReference type="InParanoid" id="B7PL74"/>
<dbReference type="EnsemblMetazoa" id="ISCW006552-RA">
    <property type="protein sequence ID" value="ISCW006552-PA"/>
    <property type="gene ID" value="ISCW006552"/>
</dbReference>
<dbReference type="EMBL" id="DS738516">
    <property type="protein sequence ID" value="EEC07346.1"/>
    <property type="molecule type" value="Genomic_DNA"/>
</dbReference>
<protein>
    <recommendedName>
        <fullName evidence="4">DDE Tnp4 domain-containing protein</fullName>
    </recommendedName>
</protein>
<evidence type="ECO:0008006" key="4">
    <source>
        <dbReference type="Google" id="ProtNLM"/>
    </source>
</evidence>
<gene>
    <name evidence="1" type="ORF">IscW_ISCW006552</name>
</gene>
<evidence type="ECO:0000313" key="3">
    <source>
        <dbReference type="Proteomes" id="UP000001555"/>
    </source>
</evidence>
<evidence type="ECO:0000313" key="1">
    <source>
        <dbReference type="EMBL" id="EEC07346.1"/>
    </source>
</evidence>
<dbReference type="VEuPathDB" id="VectorBase:ISCW006552"/>
<name>B7PL74_IXOSC</name>
<keyword evidence="3" id="KW-1185">Reference proteome</keyword>
<dbReference type="AlphaFoldDB" id="B7PL74"/>
<sequence>LSRARRAADNAFGILANRCRFSHTTIDAEPGRLASLVKAACVLRNYLRAAL</sequence>
<dbReference type="EMBL" id="ABJB010702365">
    <property type="status" value="NOT_ANNOTATED_CDS"/>
    <property type="molecule type" value="Genomic_DNA"/>
</dbReference>
<dbReference type="PaxDb" id="6945-B7PL74"/>
<evidence type="ECO:0000313" key="2">
    <source>
        <dbReference type="EnsemblMetazoa" id="ISCW006552-PA"/>
    </source>
</evidence>
<dbReference type="HOGENOM" id="CLU_3112371_0_0_1"/>
<dbReference type="VEuPathDB" id="VectorBase:ISCI006552"/>
<accession>B7PL74</accession>